<evidence type="ECO:0000256" key="2">
    <source>
        <dbReference type="ARBA" id="ARBA00008936"/>
    </source>
</evidence>
<dbReference type="InterPro" id="IPR020003">
    <property type="entry name" value="ATPase_a/bsu_AS"/>
</dbReference>
<dbReference type="FunFam" id="2.40.10.170:FF:000005">
    <property type="entry name" value="ATP synthase subunit beta"/>
    <property type="match status" value="1"/>
</dbReference>
<dbReference type="GO" id="GO:0045259">
    <property type="term" value="C:proton-transporting ATP synthase complex"/>
    <property type="evidence" value="ECO:0007669"/>
    <property type="project" value="UniProtKB-KW"/>
</dbReference>
<dbReference type="InterPro" id="IPR055190">
    <property type="entry name" value="ATP-synt_VA_C"/>
</dbReference>
<keyword evidence="10 14" id="KW-0139">CF(1)</keyword>
<accession>A0A518B8E6</accession>
<evidence type="ECO:0000256" key="9">
    <source>
        <dbReference type="ARBA" id="ARBA00023136"/>
    </source>
</evidence>
<dbReference type="HAMAP" id="MF_01347">
    <property type="entry name" value="ATP_synth_beta_bact"/>
    <property type="match status" value="1"/>
</dbReference>
<dbReference type="Pfam" id="PF00006">
    <property type="entry name" value="ATP-synt_ab"/>
    <property type="match status" value="1"/>
</dbReference>
<comment type="subcellular location">
    <subcellularLocation>
        <location evidence="14">Cell membrane</location>
        <topology evidence="14">Peripheral membrane protein</topology>
    </subcellularLocation>
    <subcellularLocation>
        <location evidence="1">Membrane</location>
    </subcellularLocation>
</comment>
<keyword evidence="14" id="KW-1003">Cell membrane</keyword>
<protein>
    <recommendedName>
        <fullName evidence="14">ATP synthase subunit beta</fullName>
        <ecNumber evidence="14">7.1.2.2</ecNumber>
    </recommendedName>
    <alternativeName>
        <fullName evidence="14">ATP synthase F1 sector subunit beta</fullName>
    </alternativeName>
    <alternativeName>
        <fullName evidence="14">F-ATPase subunit beta</fullName>
    </alternativeName>
</protein>
<keyword evidence="6 14" id="KW-0067">ATP-binding</keyword>
<dbReference type="SUPFAM" id="SSF47917">
    <property type="entry name" value="C-terminal domain of alpha and beta subunits of F1 ATP synthase"/>
    <property type="match status" value="1"/>
</dbReference>
<dbReference type="CDD" id="cd01133">
    <property type="entry name" value="F1-ATPase_beta_CD"/>
    <property type="match status" value="1"/>
</dbReference>
<sequence>MATAVQHGKVVQVIGSTFDAEFEEGHLPQIYNAVKVDTDTKNGHLSLVGEVHQHLGGNRVRCIALGSTDGLARGMEVVDTGAAVHVPVGHETLGRVFNMLGETIDGGEPIKADEYRNIHAEPPALVDLASSTELFETGIKIVDLLVPFVRGGKAGLFGGAGLGKTVILTELISRIAKQHGGFSVFAGVGERTREGNDLWLEMQEAMFKDDSGEERSVISKTAMVFGQMNEPPGARLRAALTGLTMAEWFRDSTGADTLLFIDNIFRFSQAGSEVSALLGRMPSAVGYQPTLATEMGHLQERITSTSKGAITSVQAVYVPADDPTDPAPANTFTHLDAFIYLERSISEKGIYPAIDPLASSSRVLAPDIVGEEHYNVAFAVQKILQRYRELQDIIAILGVDELNEEDKQIVHRARRIERFLSQPFFVAEVFTGFPGKYTPLADTIRSFKEICEGKWDHLPEAAFMYVGSVEEAEEKAKKIHGD</sequence>
<reference evidence="16 17" key="1">
    <citation type="submission" date="2019-02" db="EMBL/GenBank/DDBJ databases">
        <title>Deep-cultivation of Planctomycetes and their phenomic and genomic characterization uncovers novel biology.</title>
        <authorList>
            <person name="Wiegand S."/>
            <person name="Jogler M."/>
            <person name="Boedeker C."/>
            <person name="Pinto D."/>
            <person name="Vollmers J."/>
            <person name="Rivas-Marin E."/>
            <person name="Kohn T."/>
            <person name="Peeters S.H."/>
            <person name="Heuer A."/>
            <person name="Rast P."/>
            <person name="Oberbeckmann S."/>
            <person name="Bunk B."/>
            <person name="Jeske O."/>
            <person name="Meyerdierks A."/>
            <person name="Storesund J.E."/>
            <person name="Kallscheuer N."/>
            <person name="Luecker S."/>
            <person name="Lage O.M."/>
            <person name="Pohl T."/>
            <person name="Merkel B.J."/>
            <person name="Hornburger P."/>
            <person name="Mueller R.-W."/>
            <person name="Bruemmer F."/>
            <person name="Labrenz M."/>
            <person name="Spormann A.M."/>
            <person name="Op den Camp H."/>
            <person name="Overmann J."/>
            <person name="Amann R."/>
            <person name="Jetten M.S.M."/>
            <person name="Mascher T."/>
            <person name="Medema M.H."/>
            <person name="Devos D.P."/>
            <person name="Kaster A.-K."/>
            <person name="Ovreas L."/>
            <person name="Rohde M."/>
            <person name="Galperin M.Y."/>
            <person name="Jogler C."/>
        </authorList>
    </citation>
    <scope>NUCLEOTIDE SEQUENCE [LARGE SCALE GENOMIC DNA]</scope>
    <source>
        <strain evidence="16 17">Pan216</strain>
    </source>
</reference>
<keyword evidence="3 14" id="KW-0813">Transport</keyword>
<dbReference type="RefSeq" id="WP_145260512.1">
    <property type="nucleotide sequence ID" value="NZ_CP036279.1"/>
</dbReference>
<dbReference type="GO" id="GO:0046962">
    <property type="term" value="F:sodium-transporting ATPase activity, rotational mechanism"/>
    <property type="evidence" value="ECO:0007669"/>
    <property type="project" value="UniProtKB-EC"/>
</dbReference>
<dbReference type="SMART" id="SM00382">
    <property type="entry name" value="AAA"/>
    <property type="match status" value="1"/>
</dbReference>
<evidence type="ECO:0000256" key="10">
    <source>
        <dbReference type="ARBA" id="ARBA00023196"/>
    </source>
</evidence>
<dbReference type="InterPro" id="IPR027417">
    <property type="entry name" value="P-loop_NTPase"/>
</dbReference>
<dbReference type="InterPro" id="IPR004100">
    <property type="entry name" value="ATPase_F1/V1/A1_a/bsu_N"/>
</dbReference>
<evidence type="ECO:0000256" key="3">
    <source>
        <dbReference type="ARBA" id="ARBA00022448"/>
    </source>
</evidence>
<dbReference type="AlphaFoldDB" id="A0A518B8E6"/>
<dbReference type="InterPro" id="IPR050053">
    <property type="entry name" value="ATPase_alpha/beta_chains"/>
</dbReference>
<dbReference type="Pfam" id="PF02874">
    <property type="entry name" value="ATP-synt_ab_N"/>
    <property type="match status" value="1"/>
</dbReference>
<evidence type="ECO:0000313" key="16">
    <source>
        <dbReference type="EMBL" id="QDU63223.1"/>
    </source>
</evidence>
<comment type="catalytic activity">
    <reaction evidence="14">
        <text>ATP + H2O + 4 H(+)(in) = ADP + phosphate + 5 H(+)(out)</text>
        <dbReference type="Rhea" id="RHEA:57720"/>
        <dbReference type="ChEBI" id="CHEBI:15377"/>
        <dbReference type="ChEBI" id="CHEBI:15378"/>
        <dbReference type="ChEBI" id="CHEBI:30616"/>
        <dbReference type="ChEBI" id="CHEBI:43474"/>
        <dbReference type="ChEBI" id="CHEBI:456216"/>
        <dbReference type="EC" id="7.1.2.2"/>
    </reaction>
</comment>
<dbReference type="InterPro" id="IPR036121">
    <property type="entry name" value="ATPase_F1/V1/A1_a/bsu_N_sf"/>
</dbReference>
<evidence type="ECO:0000256" key="1">
    <source>
        <dbReference type="ARBA" id="ARBA00004370"/>
    </source>
</evidence>
<keyword evidence="9 14" id="KW-0472">Membrane</keyword>
<evidence type="ECO:0000256" key="11">
    <source>
        <dbReference type="ARBA" id="ARBA00023310"/>
    </source>
</evidence>
<dbReference type="InterPro" id="IPR003593">
    <property type="entry name" value="AAA+_ATPase"/>
</dbReference>
<keyword evidence="11 14" id="KW-0066">ATP synthesis</keyword>
<dbReference type="GO" id="GO:0005886">
    <property type="term" value="C:plasma membrane"/>
    <property type="evidence" value="ECO:0007669"/>
    <property type="project" value="UniProtKB-SubCell"/>
</dbReference>
<dbReference type="Gene3D" id="3.40.50.300">
    <property type="entry name" value="P-loop containing nucleotide triphosphate hydrolases"/>
    <property type="match status" value="1"/>
</dbReference>
<comment type="function">
    <text evidence="14">Produces ATP from ADP in the presence of a proton gradient across the membrane. The catalytic sites are hosted primarily by the beta subunits.</text>
</comment>
<proteinExistence type="inferred from homology"/>
<dbReference type="SUPFAM" id="SSF52540">
    <property type="entry name" value="P-loop containing nucleoside triphosphate hydrolases"/>
    <property type="match status" value="1"/>
</dbReference>
<dbReference type="EC" id="7.1.2.2" evidence="14"/>
<dbReference type="FunFam" id="3.40.50.300:FF:001630">
    <property type="entry name" value="ATP synthase subunit beta"/>
    <property type="match status" value="1"/>
</dbReference>
<dbReference type="NCBIfam" id="TIGR01039">
    <property type="entry name" value="atpD"/>
    <property type="match status" value="1"/>
</dbReference>
<comment type="catalytic activity">
    <reaction evidence="12">
        <text>4 Na(+)(in) + ATP + H2O = 4 Na(+)(out) + ADP + phosphate + H(+)</text>
        <dbReference type="Rhea" id="RHEA:58156"/>
        <dbReference type="ChEBI" id="CHEBI:15377"/>
        <dbReference type="ChEBI" id="CHEBI:15378"/>
        <dbReference type="ChEBI" id="CHEBI:29101"/>
        <dbReference type="ChEBI" id="CHEBI:30616"/>
        <dbReference type="ChEBI" id="CHEBI:43474"/>
        <dbReference type="ChEBI" id="CHEBI:456216"/>
        <dbReference type="EC" id="7.2.2.1"/>
    </reaction>
</comment>
<dbReference type="Proteomes" id="UP000317093">
    <property type="component" value="Chromosome"/>
</dbReference>
<dbReference type="PANTHER" id="PTHR15184:SF71">
    <property type="entry name" value="ATP SYNTHASE SUBUNIT BETA, MITOCHONDRIAL"/>
    <property type="match status" value="1"/>
</dbReference>
<dbReference type="OrthoDB" id="9801639at2"/>
<dbReference type="GO" id="GO:0005524">
    <property type="term" value="F:ATP binding"/>
    <property type="evidence" value="ECO:0007669"/>
    <property type="project" value="UniProtKB-UniRule"/>
</dbReference>
<evidence type="ECO:0000256" key="8">
    <source>
        <dbReference type="ARBA" id="ARBA00023065"/>
    </source>
</evidence>
<dbReference type="SUPFAM" id="SSF50615">
    <property type="entry name" value="N-terminal domain of alpha and beta subunits of F1 ATP synthase"/>
    <property type="match status" value="1"/>
</dbReference>
<feature type="binding site" evidence="14">
    <location>
        <begin position="158"/>
        <end position="165"/>
    </location>
    <ligand>
        <name>ATP</name>
        <dbReference type="ChEBI" id="CHEBI:30616"/>
    </ligand>
</feature>
<evidence type="ECO:0000256" key="7">
    <source>
        <dbReference type="ARBA" id="ARBA00022967"/>
    </source>
</evidence>
<evidence type="ECO:0000256" key="12">
    <source>
        <dbReference type="ARBA" id="ARBA00052325"/>
    </source>
</evidence>
<evidence type="ECO:0000256" key="6">
    <source>
        <dbReference type="ARBA" id="ARBA00022840"/>
    </source>
</evidence>
<dbReference type="Gene3D" id="2.40.10.170">
    <property type="match status" value="1"/>
</dbReference>
<dbReference type="PANTHER" id="PTHR15184">
    <property type="entry name" value="ATP SYNTHASE"/>
    <property type="match status" value="1"/>
</dbReference>
<keyword evidence="7 14" id="KW-1278">Translocase</keyword>
<evidence type="ECO:0000313" key="17">
    <source>
        <dbReference type="Proteomes" id="UP000317093"/>
    </source>
</evidence>
<dbReference type="GO" id="GO:0046933">
    <property type="term" value="F:proton-transporting ATP synthase activity, rotational mechanism"/>
    <property type="evidence" value="ECO:0007669"/>
    <property type="project" value="UniProtKB-UniRule"/>
</dbReference>
<dbReference type="CDD" id="cd18110">
    <property type="entry name" value="ATP-synt_F1_beta_C"/>
    <property type="match status" value="1"/>
</dbReference>
<dbReference type="InterPro" id="IPR005722">
    <property type="entry name" value="ATP_synth_F1_bsu"/>
</dbReference>
<evidence type="ECO:0000259" key="15">
    <source>
        <dbReference type="SMART" id="SM00382"/>
    </source>
</evidence>
<evidence type="ECO:0000256" key="14">
    <source>
        <dbReference type="HAMAP-Rule" id="MF_01347"/>
    </source>
</evidence>
<dbReference type="Gene3D" id="1.10.1140.10">
    <property type="entry name" value="Bovine Mitochondrial F1-atpase, Atp Synthase Beta Chain, Chain D, domain 3"/>
    <property type="match status" value="1"/>
</dbReference>
<dbReference type="KEGG" id="knv:Pan216_41010"/>
<dbReference type="CDD" id="cd18115">
    <property type="entry name" value="ATP-synt_F1_beta_N"/>
    <property type="match status" value="1"/>
</dbReference>
<feature type="domain" description="AAA+ ATPase" evidence="15">
    <location>
        <begin position="150"/>
        <end position="346"/>
    </location>
</feature>
<organism evidence="16 17">
    <name type="scientific">Kolteria novifilia</name>
    <dbReference type="NCBI Taxonomy" id="2527975"/>
    <lineage>
        <taxon>Bacteria</taxon>
        <taxon>Pseudomonadati</taxon>
        <taxon>Planctomycetota</taxon>
        <taxon>Planctomycetia</taxon>
        <taxon>Kolteriales</taxon>
        <taxon>Kolteriaceae</taxon>
        <taxon>Kolteria</taxon>
    </lineage>
</organism>
<evidence type="ECO:0000256" key="5">
    <source>
        <dbReference type="ARBA" id="ARBA00022781"/>
    </source>
</evidence>
<keyword evidence="5 14" id="KW-0375">Hydrogen ion transport</keyword>
<dbReference type="PROSITE" id="PS00152">
    <property type="entry name" value="ATPASE_ALPHA_BETA"/>
    <property type="match status" value="1"/>
</dbReference>
<keyword evidence="4 14" id="KW-0547">Nucleotide-binding</keyword>
<evidence type="ECO:0000256" key="13">
    <source>
        <dbReference type="ARBA" id="ARBA00059242"/>
    </source>
</evidence>
<keyword evidence="17" id="KW-1185">Reference proteome</keyword>
<dbReference type="EMBL" id="CP036279">
    <property type="protein sequence ID" value="QDU63223.1"/>
    <property type="molecule type" value="Genomic_DNA"/>
</dbReference>
<dbReference type="Pfam" id="PF22919">
    <property type="entry name" value="ATP-synt_VA_C"/>
    <property type="match status" value="1"/>
</dbReference>
<name>A0A518B8E6_9BACT</name>
<comment type="function">
    <text evidence="13">Produces ATP from ADP in the presence of a sodium ion gradient across the membrane. The beta chain is the catalytic subunit.</text>
</comment>
<evidence type="ECO:0000256" key="4">
    <source>
        <dbReference type="ARBA" id="ARBA00022741"/>
    </source>
</evidence>
<keyword evidence="8 14" id="KW-0406">Ion transport</keyword>
<dbReference type="InterPro" id="IPR024034">
    <property type="entry name" value="ATPase_F1/V1_b/a_C"/>
</dbReference>
<dbReference type="FunFam" id="1.10.1140.10:FF:000001">
    <property type="entry name" value="ATP synthase subunit beta"/>
    <property type="match status" value="1"/>
</dbReference>
<dbReference type="InterPro" id="IPR000194">
    <property type="entry name" value="ATPase_F1/V1/A1_a/bsu_nucl-bd"/>
</dbReference>
<comment type="similarity">
    <text evidence="2 14">Belongs to the ATPase alpha/beta chains family.</text>
</comment>
<gene>
    <name evidence="14 16" type="primary">atpD</name>
    <name evidence="16" type="ORF">Pan216_41010</name>
</gene>